<dbReference type="EMBL" id="JAPMLT010000015">
    <property type="protein sequence ID" value="MCX7572090.1"/>
    <property type="molecule type" value="Genomic_DNA"/>
</dbReference>
<gene>
    <name evidence="2" type="ORF">OS242_19310</name>
</gene>
<feature type="transmembrane region" description="Helical" evidence="1">
    <location>
        <begin position="205"/>
        <end position="223"/>
    </location>
</feature>
<dbReference type="Proteomes" id="UP001208017">
    <property type="component" value="Unassembled WGS sequence"/>
</dbReference>
<feature type="transmembrane region" description="Helical" evidence="1">
    <location>
        <begin position="252"/>
        <end position="276"/>
    </location>
</feature>
<feature type="transmembrane region" description="Helical" evidence="1">
    <location>
        <begin position="402"/>
        <end position="424"/>
    </location>
</feature>
<feature type="transmembrane region" description="Helical" evidence="1">
    <location>
        <begin position="53"/>
        <end position="75"/>
    </location>
</feature>
<evidence type="ECO:0000313" key="2">
    <source>
        <dbReference type="EMBL" id="MCX7572090.1"/>
    </source>
</evidence>
<evidence type="ECO:0000256" key="1">
    <source>
        <dbReference type="SAM" id="Phobius"/>
    </source>
</evidence>
<feature type="transmembrane region" description="Helical" evidence="1">
    <location>
        <begin position="370"/>
        <end position="390"/>
    </location>
</feature>
<organism evidence="2 3">
    <name type="scientific">Tumebacillus lacus</name>
    <dbReference type="NCBI Taxonomy" id="2995335"/>
    <lineage>
        <taxon>Bacteria</taxon>
        <taxon>Bacillati</taxon>
        <taxon>Bacillota</taxon>
        <taxon>Bacilli</taxon>
        <taxon>Bacillales</taxon>
        <taxon>Alicyclobacillaceae</taxon>
        <taxon>Tumebacillus</taxon>
    </lineage>
</organism>
<feature type="transmembrane region" description="Helical" evidence="1">
    <location>
        <begin position="29"/>
        <end position="46"/>
    </location>
</feature>
<name>A0ABT3X5B0_9BACL</name>
<feature type="transmembrane region" description="Helical" evidence="1">
    <location>
        <begin position="173"/>
        <end position="196"/>
    </location>
</feature>
<comment type="caution">
    <text evidence="2">The sequence shown here is derived from an EMBL/GenBank/DDBJ whole genome shotgun (WGS) entry which is preliminary data.</text>
</comment>
<keyword evidence="3" id="KW-1185">Reference proteome</keyword>
<keyword evidence="2" id="KW-0436">Ligase</keyword>
<feature type="transmembrane region" description="Helical" evidence="1">
    <location>
        <begin position="130"/>
        <end position="153"/>
    </location>
</feature>
<keyword evidence="1" id="KW-0472">Membrane</keyword>
<reference evidence="2 3" key="1">
    <citation type="submission" date="2022-11" db="EMBL/GenBank/DDBJ databases">
        <title>Study of microbial diversity in lake waters.</title>
        <authorList>
            <person name="Zhang J."/>
        </authorList>
    </citation>
    <scope>NUCLEOTIDE SEQUENCE [LARGE SCALE GENOMIC DNA]</scope>
    <source>
        <strain evidence="2 3">DT12</strain>
    </source>
</reference>
<evidence type="ECO:0000313" key="3">
    <source>
        <dbReference type="Proteomes" id="UP001208017"/>
    </source>
</evidence>
<dbReference type="RefSeq" id="WP_267153338.1">
    <property type="nucleotide sequence ID" value="NZ_JAPMLT010000015.1"/>
</dbReference>
<keyword evidence="1" id="KW-0812">Transmembrane</keyword>
<feature type="transmembrane region" description="Helical" evidence="1">
    <location>
        <begin position="430"/>
        <end position="451"/>
    </location>
</feature>
<feature type="transmembrane region" description="Helical" evidence="1">
    <location>
        <begin position="90"/>
        <end position="109"/>
    </location>
</feature>
<keyword evidence="1" id="KW-1133">Transmembrane helix</keyword>
<dbReference type="GO" id="GO:0016874">
    <property type="term" value="F:ligase activity"/>
    <property type="evidence" value="ECO:0007669"/>
    <property type="project" value="UniProtKB-KW"/>
</dbReference>
<feature type="transmembrane region" description="Helical" evidence="1">
    <location>
        <begin position="7"/>
        <end position="23"/>
    </location>
</feature>
<accession>A0ABT3X5B0</accession>
<protein>
    <submittedName>
        <fullName evidence="2">O-antigen ligase</fullName>
    </submittedName>
</protein>
<sequence length="469" mass="51623">MAITKWGMLPLGLLTVLLVGTMSAHHPVASLYAVMGLVVLAVELLREKKGWDLLTVINALYIWLYSIVPMVLITVPEDIGFFVDFSQEDFLVPFLMVMATYVCIVFGFLTAKNSPRGIEIEGIEHRKLSWLFWFLLIVGIASLLGFGAVYGGIDNLIKNADRIRSGFLKASSPLVFLRSPSAFIFSAVWIGVAMLIKPERFHNKVWRYSAGIVLVALGIVEALSTAGRSQLLFLFLPMIVGYFKWTGKRPNIGALLLIGVLGITIVVFGSQIFAAMHGEKSAKSKLDEDAGVFTAFTKEFVHPIGSLPVLLDAMPQKVEPNFFFDVPVGVLQVAPEKLLGFALPGTVAAYNTELLLGIFTPTVPPGLVGFFYYSALWAGIPIGGFLFGYLHGWLDRFIGSAVHLHPIFGIYYASITITIVGFMMGGDTRVYVNLYLYGLWIGCIGCVFLAAKKIKFRRYVPARERLGKG</sequence>
<proteinExistence type="predicted"/>